<name>A0AAV6QBG2_SOLSE</name>
<proteinExistence type="predicted"/>
<dbReference type="EMBL" id="JAGKHQ010000018">
    <property type="protein sequence ID" value="KAG7485661.1"/>
    <property type="molecule type" value="Genomic_DNA"/>
</dbReference>
<sequence length="137" mass="14827">MEKKPTCPFLAAEVKHRRQRSLTLALTADYCSLAGENSTFGSFSQDLIYLQLSQPGHGVGPMQNAAAAPSKMRVRSEKGKVSSGVEQLSAELAQMKSLLLNHCPDTGAEVGEKLVLPESEQCRCGRYLIGSISRSFP</sequence>
<reference evidence="1 2" key="1">
    <citation type="journal article" date="2021" name="Sci. Rep.">
        <title>Chromosome anchoring in Senegalese sole (Solea senegalensis) reveals sex-associated markers and genome rearrangements in flatfish.</title>
        <authorList>
            <person name="Guerrero-Cozar I."/>
            <person name="Gomez-Garrido J."/>
            <person name="Berbel C."/>
            <person name="Martinez-Blanch J.F."/>
            <person name="Alioto T."/>
            <person name="Claros M.G."/>
            <person name="Gagnaire P.A."/>
            <person name="Manchado M."/>
        </authorList>
    </citation>
    <scope>NUCLEOTIDE SEQUENCE [LARGE SCALE GENOMIC DNA]</scope>
    <source>
        <strain evidence="1">Sse05_10M</strain>
    </source>
</reference>
<gene>
    <name evidence="1" type="ORF">JOB18_015294</name>
</gene>
<protein>
    <submittedName>
        <fullName evidence="1">Uncharacterized protein</fullName>
    </submittedName>
</protein>
<organism evidence="1 2">
    <name type="scientific">Solea senegalensis</name>
    <name type="common">Senegalese sole</name>
    <dbReference type="NCBI Taxonomy" id="28829"/>
    <lineage>
        <taxon>Eukaryota</taxon>
        <taxon>Metazoa</taxon>
        <taxon>Chordata</taxon>
        <taxon>Craniata</taxon>
        <taxon>Vertebrata</taxon>
        <taxon>Euteleostomi</taxon>
        <taxon>Actinopterygii</taxon>
        <taxon>Neopterygii</taxon>
        <taxon>Teleostei</taxon>
        <taxon>Neoteleostei</taxon>
        <taxon>Acanthomorphata</taxon>
        <taxon>Carangaria</taxon>
        <taxon>Pleuronectiformes</taxon>
        <taxon>Pleuronectoidei</taxon>
        <taxon>Soleidae</taxon>
        <taxon>Solea</taxon>
    </lineage>
</organism>
<comment type="caution">
    <text evidence="1">The sequence shown here is derived from an EMBL/GenBank/DDBJ whole genome shotgun (WGS) entry which is preliminary data.</text>
</comment>
<dbReference type="Proteomes" id="UP000693946">
    <property type="component" value="Linkage Group LG6"/>
</dbReference>
<keyword evidence="2" id="KW-1185">Reference proteome</keyword>
<dbReference type="AlphaFoldDB" id="A0AAV6QBG2"/>
<evidence type="ECO:0000313" key="1">
    <source>
        <dbReference type="EMBL" id="KAG7485661.1"/>
    </source>
</evidence>
<accession>A0AAV6QBG2</accession>
<evidence type="ECO:0000313" key="2">
    <source>
        <dbReference type="Proteomes" id="UP000693946"/>
    </source>
</evidence>